<dbReference type="Gene3D" id="3.30.590.50">
    <property type="match status" value="2"/>
</dbReference>
<evidence type="ECO:0000256" key="1">
    <source>
        <dbReference type="ARBA" id="ARBA00005006"/>
    </source>
</evidence>
<evidence type="ECO:0000256" key="4">
    <source>
        <dbReference type="ARBA" id="ARBA00014618"/>
    </source>
</evidence>
<dbReference type="UniPathway" id="UPA00142">
    <property type="reaction ID" value="UER00209"/>
</dbReference>
<dbReference type="FunFam" id="3.30.590.50:FF:000009">
    <property type="entry name" value="Glutamate--cysteine ligase"/>
    <property type="match status" value="1"/>
</dbReference>
<dbReference type="GO" id="GO:0006750">
    <property type="term" value="P:glutathione biosynthetic process"/>
    <property type="evidence" value="ECO:0007669"/>
    <property type="project" value="UniProtKB-UniRule"/>
</dbReference>
<reference evidence="12" key="1">
    <citation type="submission" date="2016-06" db="EMBL/GenBank/DDBJ databases">
        <title>A core phylogeny of Dictyostelia derived from 50 functionally divergent proteins retrieved from five existing and six newly sequenced genomes.</title>
        <authorList>
            <person name="Singh R."/>
            <person name="Schilde C."/>
            <person name="Gezzard T."/>
            <person name="Schaap P."/>
        </authorList>
    </citation>
    <scope>NUCLEOTIDE SEQUENCE</scope>
    <source>
        <strain evidence="12">AE2</strain>
    </source>
</reference>
<dbReference type="PANTHER" id="PTHR11164">
    <property type="entry name" value="GLUTAMATE CYSTEINE LIGASE"/>
    <property type="match status" value="1"/>
</dbReference>
<keyword evidence="8 11" id="KW-0067">ATP-binding</keyword>
<dbReference type="EMBL" id="KX539357">
    <property type="protein sequence ID" value="AOE43199.1"/>
    <property type="molecule type" value="Genomic_DNA"/>
</dbReference>
<name>A0A1L2FUQ8_9MYCE</name>
<dbReference type="InterPro" id="IPR004308">
    <property type="entry name" value="GCS"/>
</dbReference>
<dbReference type="GO" id="GO:0004357">
    <property type="term" value="F:glutamate-cysteine ligase activity"/>
    <property type="evidence" value="ECO:0007669"/>
    <property type="project" value="UniProtKB-UniRule"/>
</dbReference>
<comment type="pathway">
    <text evidence="1 11">Sulfur metabolism; glutathione biosynthesis; glutathione from L-cysteine and L-glutamate: step 1/2.</text>
</comment>
<evidence type="ECO:0000256" key="3">
    <source>
        <dbReference type="ARBA" id="ARBA00012220"/>
    </source>
</evidence>
<comment type="catalytic activity">
    <reaction evidence="11">
        <text>L-cysteine + L-glutamate + ATP = gamma-L-glutamyl-L-cysteine + ADP + phosphate + H(+)</text>
        <dbReference type="Rhea" id="RHEA:13285"/>
        <dbReference type="ChEBI" id="CHEBI:15378"/>
        <dbReference type="ChEBI" id="CHEBI:29985"/>
        <dbReference type="ChEBI" id="CHEBI:30616"/>
        <dbReference type="ChEBI" id="CHEBI:35235"/>
        <dbReference type="ChEBI" id="CHEBI:43474"/>
        <dbReference type="ChEBI" id="CHEBI:58173"/>
        <dbReference type="ChEBI" id="CHEBI:456216"/>
        <dbReference type="EC" id="6.3.2.2"/>
    </reaction>
</comment>
<dbReference type="InterPro" id="IPR014746">
    <property type="entry name" value="Gln_synth/guanido_kin_cat_dom"/>
</dbReference>
<dbReference type="SUPFAM" id="SSF55931">
    <property type="entry name" value="Glutamine synthetase/guanido kinase"/>
    <property type="match status" value="1"/>
</dbReference>
<dbReference type="Pfam" id="PF03074">
    <property type="entry name" value="GCS"/>
    <property type="match status" value="1"/>
</dbReference>
<dbReference type="Gene3D" id="1.10.150.710">
    <property type="entry name" value="Glutamate cysteine ligase subdomain"/>
    <property type="match status" value="1"/>
</dbReference>
<dbReference type="FunFam" id="3.30.590.50:FF:000002">
    <property type="entry name" value="Glutamate--cysteine ligase catalytic subunit"/>
    <property type="match status" value="1"/>
</dbReference>
<keyword evidence="7 11" id="KW-0547">Nucleotide-binding</keyword>
<evidence type="ECO:0000256" key="11">
    <source>
        <dbReference type="RuleBase" id="RU367135"/>
    </source>
</evidence>
<keyword evidence="6 11" id="KW-0317">Glutathione biosynthesis</keyword>
<evidence type="ECO:0000256" key="10">
    <source>
        <dbReference type="ARBA" id="ARBA00032122"/>
    </source>
</evidence>
<evidence type="ECO:0000256" key="9">
    <source>
        <dbReference type="ARBA" id="ARBA00030585"/>
    </source>
</evidence>
<evidence type="ECO:0000256" key="7">
    <source>
        <dbReference type="ARBA" id="ARBA00022741"/>
    </source>
</evidence>
<evidence type="ECO:0000256" key="2">
    <source>
        <dbReference type="ARBA" id="ARBA00008100"/>
    </source>
</evidence>
<dbReference type="EC" id="6.3.2.2" evidence="3 11"/>
<evidence type="ECO:0000256" key="6">
    <source>
        <dbReference type="ARBA" id="ARBA00022684"/>
    </source>
</evidence>
<keyword evidence="5 11" id="KW-0436">Ligase</keyword>
<evidence type="ECO:0000256" key="8">
    <source>
        <dbReference type="ARBA" id="ARBA00022840"/>
    </source>
</evidence>
<evidence type="ECO:0000256" key="5">
    <source>
        <dbReference type="ARBA" id="ARBA00022598"/>
    </source>
</evidence>
<comment type="similarity">
    <text evidence="2 11">Belongs to the glutamate--cysteine ligase type 3 family.</text>
</comment>
<proteinExistence type="inferred from homology"/>
<protein>
    <recommendedName>
        <fullName evidence="4 11">Glutamate--cysteine ligase</fullName>
        <ecNumber evidence="3 11">6.3.2.2</ecNumber>
    </recommendedName>
    <alternativeName>
        <fullName evidence="10 11">Gamma-ECS</fullName>
    </alternativeName>
    <alternativeName>
        <fullName evidence="9 11">Gamma-glutamylcysteine synthetase</fullName>
    </alternativeName>
</protein>
<dbReference type="PANTHER" id="PTHR11164:SF0">
    <property type="entry name" value="GLUTAMATE--CYSTEINE LIGASE CATALYTIC SUBUNIT"/>
    <property type="match status" value="1"/>
</dbReference>
<dbReference type="AlphaFoldDB" id="A0A1L2FUQ8"/>
<sequence>MGFMAEGNTLAWQDSVKFIDYIKKHGIIQLLNIWNANKDRSNDAFKWGDEVCQFIKNVEYIMVNIDKETKDVRLALRSHEVLAELGKKEKELPADQIEFLWRPEYGRFMVEGTPGHPYIGLGRQLLAIENSLAKRREEVEQHLRPDEAIMTISAFPMMGVNTFTAPPARPHGVVAESKYLPDEVINPHFRFSTLTANIRNRRGRNVNIQIPLYRDKNTAPHDEFPLEVGDANAISPFRIHMDAMGFGMGNCCLQVTFQMSNIEEARSVYDQLAVVAPLLLSLSASSAIFRGLLSDIDVRWTVISQAVDDRTREELGLEPLVHNKYQINKSRYDSIDSYLSRSSMLRPEYNDLPLVYDHDHYQTLIAGGMDELLARHFAHLFIRDPLVIYSDKIEIDDTTHTDHFENVQSTNWQTMRFKPPPPASDIGWRIEFRPMEVQLTDFENAAFIVFMSLLTRAISDQKLNFYIPITKVDENMKTAHLRGSVLNNKFHFRKNVHTSTLSGSVDNEYEQMTINEIFNGKESGEFAGLIPLVRRYIETLSFDLETSQRVNRYLSFLSQRASGKLQTMSAWTRNFVQTHPAYQHDSVVSQEIANDLIQRLNSISSGKIQEPTLLGDFYDAK</sequence>
<accession>A0A1L2FUQ8</accession>
<evidence type="ECO:0000313" key="12">
    <source>
        <dbReference type="EMBL" id="AOE43199.1"/>
    </source>
</evidence>
<dbReference type="GO" id="GO:0005524">
    <property type="term" value="F:ATP binding"/>
    <property type="evidence" value="ECO:0007669"/>
    <property type="project" value="UniProtKB-UniRule"/>
</dbReference>
<dbReference type="Gene3D" id="1.10.8.960">
    <property type="match status" value="1"/>
</dbReference>
<gene>
    <name evidence="12" type="primary">gcsA</name>
</gene>
<organism evidence="12">
    <name type="scientific">Rostrostelium ellipticum</name>
    <dbReference type="NCBI Taxonomy" id="361140"/>
    <lineage>
        <taxon>Eukaryota</taxon>
        <taxon>Amoebozoa</taxon>
        <taxon>Evosea</taxon>
        <taxon>Eumycetozoa</taxon>
        <taxon>Dictyostelia</taxon>
        <taxon>Acytosteliales</taxon>
        <taxon>Acytosteliaceae</taxon>
        <taxon>Rostrostelium</taxon>
    </lineage>
</organism>